<keyword evidence="3" id="KW-1185">Reference proteome</keyword>
<dbReference type="Gene3D" id="3.40.50.12500">
    <property type="match status" value="1"/>
</dbReference>
<dbReference type="PANTHER" id="PTHR28047">
    <property type="entry name" value="PROTEIN DCG1"/>
    <property type="match status" value="1"/>
</dbReference>
<dbReference type="InterPro" id="IPR052186">
    <property type="entry name" value="Hydantoin_racemase-like"/>
</dbReference>
<dbReference type="Pfam" id="PF01177">
    <property type="entry name" value="Asp_Glu_race"/>
    <property type="match status" value="1"/>
</dbReference>
<accession>A0A561R777</accession>
<evidence type="ECO:0000256" key="1">
    <source>
        <dbReference type="ARBA" id="ARBA00038414"/>
    </source>
</evidence>
<protein>
    <submittedName>
        <fullName evidence="2">Asp/Glu/hydantoin racemase</fullName>
    </submittedName>
</protein>
<sequence length="200" mass="20732">MMAGIARTYLPAGFTVEALTAETGVSMIVNPQELAASVPGVVTMGLSAAASADGIIVGAFGDPGLEQLRQNLVIPVTGICEASMLEASIGARRFAIATVTPLLVESFAEKAKNLGLSHLYAGTRLTEGDPIALAQDPERLHAALLDATRKCFDEDRAEAVIIGGGPLGQAAMRLQQELSAPVIAPIRSAVIRLLGEMAEI</sequence>
<comment type="caution">
    <text evidence="2">The sequence shown here is derived from an EMBL/GenBank/DDBJ whole genome shotgun (WGS) entry which is preliminary data.</text>
</comment>
<dbReference type="InterPro" id="IPR053714">
    <property type="entry name" value="Iso_Racemase_Enz_sf"/>
</dbReference>
<proteinExistence type="inferred from homology"/>
<evidence type="ECO:0000313" key="3">
    <source>
        <dbReference type="Proteomes" id="UP000320653"/>
    </source>
</evidence>
<reference evidence="2 3" key="1">
    <citation type="submission" date="2019-06" db="EMBL/GenBank/DDBJ databases">
        <title>Sorghum-associated microbial communities from plants grown in Nebraska, USA.</title>
        <authorList>
            <person name="Schachtman D."/>
        </authorList>
    </citation>
    <scope>NUCLEOTIDE SEQUENCE [LARGE SCALE GENOMIC DNA]</scope>
    <source>
        <strain evidence="2 3">1225</strain>
    </source>
</reference>
<dbReference type="GO" id="GO:0047661">
    <property type="term" value="F:amino-acid racemase activity"/>
    <property type="evidence" value="ECO:0007669"/>
    <property type="project" value="InterPro"/>
</dbReference>
<dbReference type="InterPro" id="IPR015942">
    <property type="entry name" value="Asp/Glu/hydantoin_racemase"/>
</dbReference>
<dbReference type="Proteomes" id="UP000320653">
    <property type="component" value="Unassembled WGS sequence"/>
</dbReference>
<gene>
    <name evidence="2" type="ORF">FHW37_101269</name>
</gene>
<dbReference type="PANTHER" id="PTHR28047:SF5">
    <property type="entry name" value="PROTEIN DCG1"/>
    <property type="match status" value="1"/>
</dbReference>
<evidence type="ECO:0000313" key="2">
    <source>
        <dbReference type="EMBL" id="TWF58465.1"/>
    </source>
</evidence>
<comment type="similarity">
    <text evidence="1">Belongs to the HyuE racemase family.</text>
</comment>
<organism evidence="2 3">
    <name type="scientific">Neorhizobium alkalisoli</name>
    <dbReference type="NCBI Taxonomy" id="528178"/>
    <lineage>
        <taxon>Bacteria</taxon>
        <taxon>Pseudomonadati</taxon>
        <taxon>Pseudomonadota</taxon>
        <taxon>Alphaproteobacteria</taxon>
        <taxon>Hyphomicrobiales</taxon>
        <taxon>Rhizobiaceae</taxon>
        <taxon>Rhizobium/Agrobacterium group</taxon>
        <taxon>Neorhizobium</taxon>
    </lineage>
</organism>
<name>A0A561R777_9HYPH</name>
<dbReference type="AlphaFoldDB" id="A0A561R777"/>
<dbReference type="EMBL" id="VIWP01000001">
    <property type="protein sequence ID" value="TWF58465.1"/>
    <property type="molecule type" value="Genomic_DNA"/>
</dbReference>